<name>A0AAV8WXY3_9CUCU</name>
<sequence>MYKLHQIIFNCTLVQMSSERIFVYSQLVYKKMYILLYVNIGYKVKSCKAINLWWKEPKSRNNINPGLEPLSDETTEQ</sequence>
<accession>A0AAV8WXY3</accession>
<reference evidence="2" key="1">
    <citation type="journal article" date="2023" name="Insect Mol. Biol.">
        <title>Genome sequencing provides insights into the evolution of gene families encoding plant cell wall-degrading enzymes in longhorned beetles.</title>
        <authorList>
            <person name="Shin N.R."/>
            <person name="Okamura Y."/>
            <person name="Kirsch R."/>
            <person name="Pauchet Y."/>
        </authorList>
    </citation>
    <scope>NUCLEOTIDE SEQUENCE</scope>
    <source>
        <strain evidence="2">RBIC_L_NR</strain>
    </source>
</reference>
<dbReference type="Proteomes" id="UP001162156">
    <property type="component" value="Unassembled WGS sequence"/>
</dbReference>
<organism evidence="2 3">
    <name type="scientific">Rhamnusium bicolor</name>
    <dbReference type="NCBI Taxonomy" id="1586634"/>
    <lineage>
        <taxon>Eukaryota</taxon>
        <taxon>Metazoa</taxon>
        <taxon>Ecdysozoa</taxon>
        <taxon>Arthropoda</taxon>
        <taxon>Hexapoda</taxon>
        <taxon>Insecta</taxon>
        <taxon>Pterygota</taxon>
        <taxon>Neoptera</taxon>
        <taxon>Endopterygota</taxon>
        <taxon>Coleoptera</taxon>
        <taxon>Polyphaga</taxon>
        <taxon>Cucujiformia</taxon>
        <taxon>Chrysomeloidea</taxon>
        <taxon>Cerambycidae</taxon>
        <taxon>Lepturinae</taxon>
        <taxon>Rhagiini</taxon>
        <taxon>Rhamnusium</taxon>
    </lineage>
</organism>
<evidence type="ECO:0000256" key="1">
    <source>
        <dbReference type="SAM" id="MobiDB-lite"/>
    </source>
</evidence>
<dbReference type="AlphaFoldDB" id="A0AAV8WXY3"/>
<evidence type="ECO:0000313" key="2">
    <source>
        <dbReference type="EMBL" id="KAJ8931306.1"/>
    </source>
</evidence>
<dbReference type="EMBL" id="JANEYF010004410">
    <property type="protein sequence ID" value="KAJ8931306.1"/>
    <property type="molecule type" value="Genomic_DNA"/>
</dbReference>
<comment type="caution">
    <text evidence="2">The sequence shown here is derived from an EMBL/GenBank/DDBJ whole genome shotgun (WGS) entry which is preliminary data.</text>
</comment>
<keyword evidence="3" id="KW-1185">Reference proteome</keyword>
<gene>
    <name evidence="2" type="ORF">NQ314_015808</name>
</gene>
<feature type="region of interest" description="Disordered" evidence="1">
    <location>
        <begin position="58"/>
        <end position="77"/>
    </location>
</feature>
<protein>
    <submittedName>
        <fullName evidence="2">Uncharacterized protein</fullName>
    </submittedName>
</protein>
<proteinExistence type="predicted"/>
<evidence type="ECO:0000313" key="3">
    <source>
        <dbReference type="Proteomes" id="UP001162156"/>
    </source>
</evidence>